<dbReference type="EMBL" id="CP042913">
    <property type="protein sequence ID" value="QEG34119.1"/>
    <property type="molecule type" value="Genomic_DNA"/>
</dbReference>
<evidence type="ECO:0000313" key="2">
    <source>
        <dbReference type="Proteomes" id="UP000323917"/>
    </source>
</evidence>
<dbReference type="RefSeq" id="WP_148072808.1">
    <property type="nucleotide sequence ID" value="NZ_CP042913.1"/>
</dbReference>
<dbReference type="KEGG" id="bgok:Pr1d_13910"/>
<name>A0A5B9Q8V7_9BACT</name>
<organism evidence="1 2">
    <name type="scientific">Bythopirellula goksoeyrii</name>
    <dbReference type="NCBI Taxonomy" id="1400387"/>
    <lineage>
        <taxon>Bacteria</taxon>
        <taxon>Pseudomonadati</taxon>
        <taxon>Planctomycetota</taxon>
        <taxon>Planctomycetia</taxon>
        <taxon>Pirellulales</taxon>
        <taxon>Lacipirellulaceae</taxon>
        <taxon>Bythopirellula</taxon>
    </lineage>
</organism>
<dbReference type="AlphaFoldDB" id="A0A5B9Q8V7"/>
<dbReference type="OrthoDB" id="267963at2"/>
<keyword evidence="2" id="KW-1185">Reference proteome</keyword>
<reference evidence="1 2" key="1">
    <citation type="submission" date="2019-08" db="EMBL/GenBank/DDBJ databases">
        <title>Deep-cultivation of Planctomycetes and their phenomic and genomic characterization uncovers novel biology.</title>
        <authorList>
            <person name="Wiegand S."/>
            <person name="Jogler M."/>
            <person name="Boedeker C."/>
            <person name="Pinto D."/>
            <person name="Vollmers J."/>
            <person name="Rivas-Marin E."/>
            <person name="Kohn T."/>
            <person name="Peeters S.H."/>
            <person name="Heuer A."/>
            <person name="Rast P."/>
            <person name="Oberbeckmann S."/>
            <person name="Bunk B."/>
            <person name="Jeske O."/>
            <person name="Meyerdierks A."/>
            <person name="Storesund J.E."/>
            <person name="Kallscheuer N."/>
            <person name="Luecker S."/>
            <person name="Lage O.M."/>
            <person name="Pohl T."/>
            <person name="Merkel B.J."/>
            <person name="Hornburger P."/>
            <person name="Mueller R.-W."/>
            <person name="Bruemmer F."/>
            <person name="Labrenz M."/>
            <person name="Spormann A.M."/>
            <person name="Op den Camp H."/>
            <person name="Overmann J."/>
            <person name="Amann R."/>
            <person name="Jetten M.S.M."/>
            <person name="Mascher T."/>
            <person name="Medema M.H."/>
            <person name="Devos D.P."/>
            <person name="Kaster A.-K."/>
            <person name="Ovreas L."/>
            <person name="Rohde M."/>
            <person name="Galperin M.Y."/>
            <person name="Jogler C."/>
        </authorList>
    </citation>
    <scope>NUCLEOTIDE SEQUENCE [LARGE SCALE GENOMIC DNA]</scope>
    <source>
        <strain evidence="1 2">Pr1d</strain>
    </source>
</reference>
<dbReference type="Proteomes" id="UP000323917">
    <property type="component" value="Chromosome"/>
</dbReference>
<evidence type="ECO:0000313" key="1">
    <source>
        <dbReference type="EMBL" id="QEG34119.1"/>
    </source>
</evidence>
<protein>
    <submittedName>
        <fullName evidence="1">Uncharacterized protein</fullName>
    </submittedName>
</protein>
<accession>A0A5B9Q8V7</accession>
<proteinExistence type="predicted"/>
<sequence length="280" mass="30499">MNAPSYSYQCDDSVGNKSTVGVLLVGPWKNGEFAEILSPLSMSADWQRTASCEEAAALLQETEFAPELILLACPLPDTYLDADVEQLLLAAPLARLVVVAGTWCEGELRTGTPLSGVLRLYWYEFPGWWTSAINTLGHGGCPPWSQPLDGPHSGRCLDTIQAELTGVVAIDCKLISTFDALAGALGPYKAECHWARRGQFEQLPSQVTAGIWDGGQLEPLELERLRIFAQEICKRGGRVIALLDFPRQEHLAMVRDAGGSAVMGKPYVVEELVSRLLSLQ</sequence>
<gene>
    <name evidence="1" type="ORF">Pr1d_13910</name>
</gene>